<evidence type="ECO:0000313" key="3">
    <source>
        <dbReference type="Proteomes" id="UP000765160"/>
    </source>
</evidence>
<reference evidence="2 3" key="1">
    <citation type="submission" date="2020-03" db="EMBL/GenBank/DDBJ databases">
        <title>Roseomonas selenitidurans sp. nov. isolated from soil.</title>
        <authorList>
            <person name="Liu H."/>
        </authorList>
    </citation>
    <scope>NUCLEOTIDE SEQUENCE [LARGE SCALE GENOMIC DNA]</scope>
    <source>
        <strain evidence="2 3">JCM 15073</strain>
    </source>
</reference>
<accession>A0ABX1F4E9</accession>
<comment type="caution">
    <text evidence="2">The sequence shown here is derived from an EMBL/GenBank/DDBJ whole genome shotgun (WGS) entry which is preliminary data.</text>
</comment>
<dbReference type="InterPro" id="IPR016516">
    <property type="entry name" value="UCP07580"/>
</dbReference>
<feature type="transmembrane region" description="Helical" evidence="1">
    <location>
        <begin position="198"/>
        <end position="219"/>
    </location>
</feature>
<keyword evidence="1" id="KW-0472">Membrane</keyword>
<keyword evidence="1" id="KW-1133">Transmembrane helix</keyword>
<dbReference type="PANTHER" id="PTHR39456">
    <property type="entry name" value="METAL-DEPENDENT HYDROLASE"/>
    <property type="match status" value="1"/>
</dbReference>
<dbReference type="EMBL" id="JAAVTX010000006">
    <property type="protein sequence ID" value="NKE47182.1"/>
    <property type="molecule type" value="Genomic_DNA"/>
</dbReference>
<keyword evidence="1" id="KW-0812">Transmembrane</keyword>
<dbReference type="GO" id="GO:0016787">
    <property type="term" value="F:hydrolase activity"/>
    <property type="evidence" value="ECO:0007669"/>
    <property type="project" value="UniProtKB-KW"/>
</dbReference>
<dbReference type="RefSeq" id="WP_168052263.1">
    <property type="nucleotide sequence ID" value="NZ_JAATJR010000006.1"/>
</dbReference>
<proteinExistence type="predicted"/>
<organism evidence="2 3">
    <name type="scientific">Falsiroseomonas frigidaquae</name>
    <dbReference type="NCBI Taxonomy" id="487318"/>
    <lineage>
        <taxon>Bacteria</taxon>
        <taxon>Pseudomonadati</taxon>
        <taxon>Pseudomonadota</taxon>
        <taxon>Alphaproteobacteria</taxon>
        <taxon>Acetobacterales</taxon>
        <taxon>Roseomonadaceae</taxon>
        <taxon>Falsiroseomonas</taxon>
    </lineage>
</organism>
<dbReference type="PIRSF" id="PIRSF007580">
    <property type="entry name" value="UCP07580"/>
    <property type="match status" value="1"/>
</dbReference>
<evidence type="ECO:0000256" key="1">
    <source>
        <dbReference type="SAM" id="Phobius"/>
    </source>
</evidence>
<dbReference type="Pfam" id="PF10118">
    <property type="entry name" value="Metal_hydrol"/>
    <property type="match status" value="1"/>
</dbReference>
<keyword evidence="3" id="KW-1185">Reference proteome</keyword>
<keyword evidence="2" id="KW-0378">Hydrolase</keyword>
<dbReference type="Proteomes" id="UP000765160">
    <property type="component" value="Unassembled WGS sequence"/>
</dbReference>
<gene>
    <name evidence="2" type="ORF">HB662_20560</name>
</gene>
<sequence>MSESGTNPRATPIEIIRRRVRLAYDAAAARAWTRLPRVSEDGLNAISFLFPLGEAFFCRSVAHYRDRITDPELRDAADRFIHQEANHSREHARSNAALRQANVLGAELETVARIMLGIAKAIWPRATQLSITCALEHFTAILASRLLSKRLLYKDGTDPAFAHLWLWHAAEEIEHKAVCFDVYEHLFGRGFWAWMHRVLGMVIVTVTGGIGLMLAFAVVRVKLFLRPRRAAPAAAAAGPPSGPSLRNLFGSLPITAYTAYYRRDFHPWDEDDRDLLEAWKREHPGFGLPEPAHRAAA</sequence>
<name>A0ABX1F4E9_9PROT</name>
<dbReference type="PANTHER" id="PTHR39456:SF1">
    <property type="entry name" value="METAL-DEPENDENT HYDROLASE"/>
    <property type="match status" value="1"/>
</dbReference>
<protein>
    <submittedName>
        <fullName evidence="2">Metal-dependent hydrolase</fullName>
    </submittedName>
</protein>
<evidence type="ECO:0000313" key="2">
    <source>
        <dbReference type="EMBL" id="NKE47182.1"/>
    </source>
</evidence>